<keyword evidence="1" id="KW-0732">Signal</keyword>
<dbReference type="InterPro" id="IPR019613">
    <property type="entry name" value="DUF4198"/>
</dbReference>
<reference evidence="2" key="2">
    <citation type="submission" date="2020-09" db="EMBL/GenBank/DDBJ databases">
        <authorList>
            <person name="Sun Q."/>
            <person name="Zhou Y."/>
        </authorList>
    </citation>
    <scope>NUCLEOTIDE SEQUENCE</scope>
    <source>
        <strain evidence="2">CGMCC 1.15519</strain>
    </source>
</reference>
<accession>A0A916ZL00</accession>
<dbReference type="Pfam" id="PF10670">
    <property type="entry name" value="DUF4198"/>
    <property type="match status" value="1"/>
</dbReference>
<feature type="chain" id="PRO_5037401691" description="DUF4198 domain-containing protein" evidence="1">
    <location>
        <begin position="18"/>
        <end position="271"/>
    </location>
</feature>
<keyword evidence="3" id="KW-1185">Reference proteome</keyword>
<dbReference type="Proteomes" id="UP000635071">
    <property type="component" value="Unassembled WGS sequence"/>
</dbReference>
<dbReference type="AlphaFoldDB" id="A0A916ZL00"/>
<evidence type="ECO:0000313" key="3">
    <source>
        <dbReference type="Proteomes" id="UP000635071"/>
    </source>
</evidence>
<organism evidence="2 3">
    <name type="scientific">Sandarakinorhabdus glacialis</name>
    <dbReference type="NCBI Taxonomy" id="1614636"/>
    <lineage>
        <taxon>Bacteria</taxon>
        <taxon>Pseudomonadati</taxon>
        <taxon>Pseudomonadota</taxon>
        <taxon>Alphaproteobacteria</taxon>
        <taxon>Sphingomonadales</taxon>
        <taxon>Sphingosinicellaceae</taxon>
        <taxon>Sandarakinorhabdus</taxon>
    </lineage>
</organism>
<name>A0A916ZL00_9SPHN</name>
<gene>
    <name evidence="2" type="ORF">GCM10011529_06640</name>
</gene>
<evidence type="ECO:0008006" key="4">
    <source>
        <dbReference type="Google" id="ProtNLM"/>
    </source>
</evidence>
<feature type="signal peptide" evidence="1">
    <location>
        <begin position="1"/>
        <end position="17"/>
    </location>
</feature>
<proteinExistence type="predicted"/>
<evidence type="ECO:0000256" key="1">
    <source>
        <dbReference type="SAM" id="SignalP"/>
    </source>
</evidence>
<sequence length="271" mass="29275">MRAVMILIAALSTAPVAAPAAAHDFWIQPDRFSASVGEAMPFTLLVGHGTARQRWGVPNDRVVRFADITAAGSTDRRGVLHTETGDNDGSLPMTAPGTHMIVMESGPALSELPAIRFNDYLKVEGLATAIAERARTGKTGAAGREFYSRRAKTLIQVGAGTTAQVTRPTGLKLEIVPQRNPYDLKPGEALPVTILYDGRPLSGATVKLNNLDFDARPIEEKLSNAAGQASFRVPLRGHWQLNVIWTRPTSNPKADFETVFSSLSFGFDKPR</sequence>
<protein>
    <recommendedName>
        <fullName evidence="4">DUF4198 domain-containing protein</fullName>
    </recommendedName>
</protein>
<dbReference type="EMBL" id="BMJM01000002">
    <property type="protein sequence ID" value="GGE02871.1"/>
    <property type="molecule type" value="Genomic_DNA"/>
</dbReference>
<reference evidence="2" key="1">
    <citation type="journal article" date="2014" name="Int. J. Syst. Evol. Microbiol.">
        <title>Complete genome sequence of Corynebacterium casei LMG S-19264T (=DSM 44701T), isolated from a smear-ripened cheese.</title>
        <authorList>
            <consortium name="US DOE Joint Genome Institute (JGI-PGF)"/>
            <person name="Walter F."/>
            <person name="Albersmeier A."/>
            <person name="Kalinowski J."/>
            <person name="Ruckert C."/>
        </authorList>
    </citation>
    <scope>NUCLEOTIDE SEQUENCE</scope>
    <source>
        <strain evidence="2">CGMCC 1.15519</strain>
    </source>
</reference>
<comment type="caution">
    <text evidence="2">The sequence shown here is derived from an EMBL/GenBank/DDBJ whole genome shotgun (WGS) entry which is preliminary data.</text>
</comment>
<evidence type="ECO:0000313" key="2">
    <source>
        <dbReference type="EMBL" id="GGE02871.1"/>
    </source>
</evidence>